<dbReference type="AlphaFoldDB" id="A0A2K0WB70"/>
<feature type="coiled-coil region" evidence="1">
    <location>
        <begin position="221"/>
        <end position="383"/>
    </location>
</feature>
<dbReference type="STRING" id="42673.A0A2K0WB70"/>
<evidence type="ECO:0000256" key="2">
    <source>
        <dbReference type="SAM" id="MobiDB-lite"/>
    </source>
</evidence>
<gene>
    <name evidence="3" type="ORF">FNYG_07136</name>
</gene>
<dbReference type="EMBL" id="MTQA01000090">
    <property type="protein sequence ID" value="PNP79520.1"/>
    <property type="molecule type" value="Genomic_DNA"/>
</dbReference>
<accession>A0A2K0WB70</accession>
<feature type="compositionally biased region" description="Low complexity" evidence="2">
    <location>
        <begin position="1"/>
        <end position="12"/>
    </location>
</feature>
<evidence type="ECO:0000256" key="1">
    <source>
        <dbReference type="SAM" id="Coils"/>
    </source>
</evidence>
<reference evidence="3 4" key="1">
    <citation type="submission" date="2017-06" db="EMBL/GenBank/DDBJ databases">
        <title>Genome of Fusarium nygamai isolate CS10214.</title>
        <authorList>
            <person name="Gardiner D.M."/>
            <person name="Obanor F."/>
            <person name="Kazan K."/>
        </authorList>
    </citation>
    <scope>NUCLEOTIDE SEQUENCE [LARGE SCALE GENOMIC DNA]</scope>
    <source>
        <strain evidence="3 4">CS10214</strain>
    </source>
</reference>
<evidence type="ECO:0000313" key="3">
    <source>
        <dbReference type="EMBL" id="PNP79520.1"/>
    </source>
</evidence>
<evidence type="ECO:0000313" key="4">
    <source>
        <dbReference type="Proteomes" id="UP000236664"/>
    </source>
</evidence>
<dbReference type="Proteomes" id="UP000236664">
    <property type="component" value="Unassembled WGS sequence"/>
</dbReference>
<comment type="caution">
    <text evidence="3">The sequence shown here is derived from an EMBL/GenBank/DDBJ whole genome shotgun (WGS) entry which is preliminary data.</text>
</comment>
<organism evidence="3 4">
    <name type="scientific">Gibberella nygamai</name>
    <name type="common">Bean root rot disease fungus</name>
    <name type="synonym">Fusarium nygamai</name>
    <dbReference type="NCBI Taxonomy" id="42673"/>
    <lineage>
        <taxon>Eukaryota</taxon>
        <taxon>Fungi</taxon>
        <taxon>Dikarya</taxon>
        <taxon>Ascomycota</taxon>
        <taxon>Pezizomycotina</taxon>
        <taxon>Sordariomycetes</taxon>
        <taxon>Hypocreomycetidae</taxon>
        <taxon>Hypocreales</taxon>
        <taxon>Nectriaceae</taxon>
        <taxon>Fusarium</taxon>
        <taxon>Fusarium fujikuroi species complex</taxon>
    </lineage>
</organism>
<feature type="coiled-coil region" evidence="1">
    <location>
        <begin position="412"/>
        <end position="439"/>
    </location>
</feature>
<keyword evidence="1" id="KW-0175">Coiled coil</keyword>
<proteinExistence type="predicted"/>
<sequence length="701" mass="78103">MASSSRNSAAARLPLAGNHNFPPEQLSQVDQIDNELKKVMGGIAALRDGAPPGKDVATMAGYDAQNVHKTTAILKEISVAGDELNAIEGDIGLTKKAIIAGQSTTLADVDLQDKEARRRASSRVVDFVAGSAENTRRFYRGLNISVTPETNEAARTALRELAVSNTNPSTRGPDPAKDLASLQKALNTNRTLSIRYKTERDGFKNAWERSKKENVKLTQTSEQQSRDLYQAKKDLEKARREFPQLERDKANRNESYLKAQVTKAKVQAEDAEKRAQTTEEENLDVERRLKEVNDSVKKLRLSHIRQANQITLLKEQSEDLKKDLKDYKERAETGQAEIGRLQSELESSRVDYLNELRRLQTAKNEADKRVQEVSDKLRQTQIDHSNDSASLISANEKVSKVRGECEALQLTVEGHVRDLERKNQRISELEKASDEKDASIKVRDETINAQIQGASTFLRHLSLDVESDAWKCIAERVLVDSTSTSLTSAEWAPWAIFPSWSEDTSLATWEDTRGPEVVALNLLAILRDRSADAKHVLALLHHLQKAIKEVKSMVSGIVQLLIEAFGRAVGDPRLHLMHRFAMCQIATLLGSTAEVEQFMQAMDAADPRIQRLVNAMGAYRLDSSVFPMEEAISYPGVALVGFNRDPQGVIVVSLSDNGICWVDITNIRTEFTLLKMVSDKGGSFKFPLDTAERVNWAITHA</sequence>
<name>A0A2K0WB70_GIBNY</name>
<protein>
    <submittedName>
        <fullName evidence="3">Uncharacterized protein</fullName>
    </submittedName>
</protein>
<feature type="region of interest" description="Disordered" evidence="2">
    <location>
        <begin position="1"/>
        <end position="25"/>
    </location>
</feature>
<keyword evidence="4" id="KW-1185">Reference proteome</keyword>
<dbReference type="SUPFAM" id="SSF57997">
    <property type="entry name" value="Tropomyosin"/>
    <property type="match status" value="1"/>
</dbReference>
<dbReference type="OrthoDB" id="5084830at2759"/>